<keyword evidence="2 5" id="KW-0479">Metal-binding</keyword>
<evidence type="ECO:0000259" key="6">
    <source>
        <dbReference type="Pfam" id="PF04952"/>
    </source>
</evidence>
<gene>
    <name evidence="5" type="primary">astE</name>
    <name evidence="8" type="ORF">ACFODT_16340</name>
</gene>
<keyword evidence="1 5" id="KW-0056">Arginine metabolism</keyword>
<keyword evidence="4 5" id="KW-0862">Zinc</keyword>
<proteinExistence type="inferred from homology"/>
<dbReference type="SUPFAM" id="SSF53187">
    <property type="entry name" value="Zn-dependent exopeptidases"/>
    <property type="match status" value="1"/>
</dbReference>
<dbReference type="Gene3D" id="3.40.630.10">
    <property type="entry name" value="Zn peptidases"/>
    <property type="match status" value="1"/>
</dbReference>
<comment type="pathway">
    <text evidence="5">Amino-acid degradation; L-arginine degradation via AST pathway; L-glutamate and succinate from L-arginine: step 5/5.</text>
</comment>
<dbReference type="NCBIfam" id="NF003706">
    <property type="entry name" value="PRK05324.1"/>
    <property type="match status" value="1"/>
</dbReference>
<evidence type="ECO:0000313" key="8">
    <source>
        <dbReference type="EMBL" id="MFC3025375.1"/>
    </source>
</evidence>
<keyword evidence="3 5" id="KW-0378">Hydrolase</keyword>
<dbReference type="PIRSF" id="PIRSF017020">
    <property type="entry name" value="AstE"/>
    <property type="match status" value="1"/>
</dbReference>
<comment type="similarity">
    <text evidence="5">Belongs to the AspA/AstE family. Succinylglutamate desuccinylase subfamily.</text>
</comment>
<dbReference type="Pfam" id="PF24827">
    <property type="entry name" value="AstE_AspA_cat"/>
    <property type="match status" value="1"/>
</dbReference>
<dbReference type="RefSeq" id="WP_123016217.1">
    <property type="nucleotide sequence ID" value="NZ_AP024911.1"/>
</dbReference>
<comment type="function">
    <text evidence="5">Transforms N(2)-succinylglutamate into succinate and glutamate.</text>
</comment>
<evidence type="ECO:0000256" key="4">
    <source>
        <dbReference type="ARBA" id="ARBA00022833"/>
    </source>
</evidence>
<dbReference type="InterPro" id="IPR055438">
    <property type="entry name" value="AstE_AspA_cat"/>
</dbReference>
<feature type="binding site" evidence="5">
    <location>
        <position position="155"/>
    </location>
    <ligand>
        <name>Zn(2+)</name>
        <dbReference type="ChEBI" id="CHEBI:29105"/>
    </ligand>
</feature>
<evidence type="ECO:0000313" key="9">
    <source>
        <dbReference type="Proteomes" id="UP001595384"/>
    </source>
</evidence>
<comment type="caution">
    <text evidence="8">The sequence shown here is derived from an EMBL/GenBank/DDBJ whole genome shotgun (WGS) entry which is preliminary data.</text>
</comment>
<dbReference type="InterPro" id="IPR050178">
    <property type="entry name" value="AspA/AstE_fam"/>
</dbReference>
<protein>
    <recommendedName>
        <fullName evidence="5">Succinylglutamate desuccinylase</fullName>
        <ecNumber evidence="5">3.5.1.96</ecNumber>
    </recommendedName>
</protein>
<evidence type="ECO:0000256" key="1">
    <source>
        <dbReference type="ARBA" id="ARBA00022503"/>
    </source>
</evidence>
<feature type="domain" description="AstE/AspA barrel-sandwich hybrid" evidence="6">
    <location>
        <begin position="258"/>
        <end position="331"/>
    </location>
</feature>
<evidence type="ECO:0000259" key="7">
    <source>
        <dbReference type="Pfam" id="PF24827"/>
    </source>
</evidence>
<dbReference type="EC" id="3.5.1.96" evidence="5"/>
<keyword evidence="9" id="KW-1185">Reference proteome</keyword>
<comment type="cofactor">
    <cofactor evidence="5">
        <name>Zn(2+)</name>
        <dbReference type="ChEBI" id="CHEBI:29105"/>
    </cofactor>
    <text evidence="5">Binds 1 zinc ion per subunit.</text>
</comment>
<name>A0ABV7CBB3_9VIBR</name>
<reference evidence="9" key="1">
    <citation type="journal article" date="2019" name="Int. J. Syst. Evol. Microbiol.">
        <title>The Global Catalogue of Microorganisms (GCM) 10K type strain sequencing project: providing services to taxonomists for standard genome sequencing and annotation.</title>
        <authorList>
            <consortium name="The Broad Institute Genomics Platform"/>
            <consortium name="The Broad Institute Genome Sequencing Center for Infectious Disease"/>
            <person name="Wu L."/>
            <person name="Ma J."/>
        </authorList>
    </citation>
    <scope>NUCLEOTIDE SEQUENCE [LARGE SCALE GENOMIC DNA]</scope>
    <source>
        <strain evidence="9">KCTC 62784</strain>
    </source>
</reference>
<dbReference type="InterPro" id="IPR016681">
    <property type="entry name" value="SuccinylGlu_desuccinylase"/>
</dbReference>
<dbReference type="Proteomes" id="UP001595384">
    <property type="component" value="Unassembled WGS sequence"/>
</dbReference>
<comment type="catalytic activity">
    <reaction evidence="5">
        <text>N-succinyl-L-glutamate + H2O = L-glutamate + succinate</text>
        <dbReference type="Rhea" id="RHEA:15169"/>
        <dbReference type="ChEBI" id="CHEBI:15377"/>
        <dbReference type="ChEBI" id="CHEBI:29985"/>
        <dbReference type="ChEBI" id="CHEBI:30031"/>
        <dbReference type="ChEBI" id="CHEBI:58763"/>
        <dbReference type="EC" id="3.5.1.96"/>
    </reaction>
</comment>
<evidence type="ECO:0000256" key="2">
    <source>
        <dbReference type="ARBA" id="ARBA00022723"/>
    </source>
</evidence>
<organism evidence="8 9">
    <name type="scientific">Vibrio zhugei</name>
    <dbReference type="NCBI Taxonomy" id="2479546"/>
    <lineage>
        <taxon>Bacteria</taxon>
        <taxon>Pseudomonadati</taxon>
        <taxon>Pseudomonadota</taxon>
        <taxon>Gammaproteobacteria</taxon>
        <taxon>Vibrionales</taxon>
        <taxon>Vibrionaceae</taxon>
        <taxon>Vibrio</taxon>
    </lineage>
</organism>
<sequence length="344" mass="38621">MTTPLFQTSFLADTLDMTCSNDPVSVTTSAGVTIKRWERGVIEVLPSSARATDKHVLVSAGVHGNETAPLEMMDHWVNDIVAGKLNVGCHCLFIIAHPQAINRHTRFIETNLNRLFDAHHDAATLESTIAQRLKHYTDTFFLNTPRESRWHFDLHCSIRDSKHVSFAVSPRSRHETRHADLMRFLSVAHIEALILSNAPSSTYSWYSAEHHAAQALTIELGKVNRLGENNLARFEAFMNAMGDVIAGQDNESTRSPASPVVYRVTRTLMRLSEDFNFLFQDDVPNFTSFVHGEVFGHDGEKPLMAQNEHEAIVFPNPKVAIGQRAALMVCKVTVRYERGQIICD</sequence>
<evidence type="ECO:0000256" key="3">
    <source>
        <dbReference type="ARBA" id="ARBA00022801"/>
    </source>
</evidence>
<dbReference type="InterPro" id="IPR007036">
    <property type="entry name" value="Aste_AspA_hybrid_dom"/>
</dbReference>
<accession>A0ABV7CBB3</accession>
<evidence type="ECO:0000256" key="5">
    <source>
        <dbReference type="HAMAP-Rule" id="MF_00767"/>
    </source>
</evidence>
<feature type="binding site" evidence="5">
    <location>
        <position position="66"/>
    </location>
    <ligand>
        <name>Zn(2+)</name>
        <dbReference type="ChEBI" id="CHEBI:29105"/>
    </ligand>
</feature>
<dbReference type="GO" id="GO:0009017">
    <property type="term" value="F:succinylglutamate desuccinylase activity"/>
    <property type="evidence" value="ECO:0007669"/>
    <property type="project" value="UniProtKB-EC"/>
</dbReference>
<dbReference type="PANTHER" id="PTHR15162">
    <property type="entry name" value="ASPARTOACYLASE"/>
    <property type="match status" value="1"/>
</dbReference>
<dbReference type="Pfam" id="PF04952">
    <property type="entry name" value="AstE_AspA_hybrid"/>
    <property type="match status" value="1"/>
</dbReference>
<feature type="domain" description="Succinylglutamate desuccinylase/Aspartoacylase catalytic" evidence="7">
    <location>
        <begin position="54"/>
        <end position="243"/>
    </location>
</feature>
<dbReference type="CDD" id="cd03855">
    <property type="entry name" value="M14_ASTE"/>
    <property type="match status" value="1"/>
</dbReference>
<dbReference type="PANTHER" id="PTHR15162:SF7">
    <property type="entry name" value="SUCCINYLGLUTAMATE DESUCCINYLASE"/>
    <property type="match status" value="1"/>
</dbReference>
<dbReference type="HAMAP" id="MF_00767">
    <property type="entry name" value="Arg_catab_AstE"/>
    <property type="match status" value="1"/>
</dbReference>
<feature type="active site" evidence="5">
    <location>
        <position position="219"/>
    </location>
</feature>
<feature type="binding site" evidence="5">
    <location>
        <position position="63"/>
    </location>
    <ligand>
        <name>Zn(2+)</name>
        <dbReference type="ChEBI" id="CHEBI:29105"/>
    </ligand>
</feature>
<dbReference type="EMBL" id="JBHRSE010000119">
    <property type="protein sequence ID" value="MFC3025375.1"/>
    <property type="molecule type" value="Genomic_DNA"/>
</dbReference>